<evidence type="ECO:0000256" key="1">
    <source>
        <dbReference type="SAM" id="MobiDB-lite"/>
    </source>
</evidence>
<feature type="compositionally biased region" description="Polar residues" evidence="1">
    <location>
        <begin position="114"/>
        <end position="128"/>
    </location>
</feature>
<sequence>MEGDVSSQPKLAKFDIPAENVTEKIFAFERQLADLEEHCKLLKTSMSRDHWRKKPEKLRADEDGQEEMQMSTYTADSRRIQDYYCITQGVSERDGVIDARRLGEEDSPPRVDVNSPSFPPSSSEDATSLVNERSEKLTLFINPLSDIGERGTSEANLVKSCEWEAGRNRNLSESLQRSQCRLSASAMAAEEQDSAIGTRIHTYKEPLLLHSRSCTRHPKSLVLSSRPPGINR</sequence>
<protein>
    <submittedName>
        <fullName evidence="2">Uncharacterized protein</fullName>
    </submittedName>
</protein>
<name>A0A2G8L362_STIJA</name>
<feature type="region of interest" description="Disordered" evidence="1">
    <location>
        <begin position="101"/>
        <end position="128"/>
    </location>
</feature>
<dbReference type="EMBL" id="MRZV01000238">
    <property type="protein sequence ID" value="PIK54682.1"/>
    <property type="molecule type" value="Genomic_DNA"/>
</dbReference>
<reference evidence="2 3" key="1">
    <citation type="journal article" date="2017" name="PLoS Biol.">
        <title>The sea cucumber genome provides insights into morphological evolution and visceral regeneration.</title>
        <authorList>
            <person name="Zhang X."/>
            <person name="Sun L."/>
            <person name="Yuan J."/>
            <person name="Sun Y."/>
            <person name="Gao Y."/>
            <person name="Zhang L."/>
            <person name="Li S."/>
            <person name="Dai H."/>
            <person name="Hamel J.F."/>
            <person name="Liu C."/>
            <person name="Yu Y."/>
            <person name="Liu S."/>
            <person name="Lin W."/>
            <person name="Guo K."/>
            <person name="Jin S."/>
            <person name="Xu P."/>
            <person name="Storey K.B."/>
            <person name="Huan P."/>
            <person name="Zhang T."/>
            <person name="Zhou Y."/>
            <person name="Zhang J."/>
            <person name="Lin C."/>
            <person name="Li X."/>
            <person name="Xing L."/>
            <person name="Huo D."/>
            <person name="Sun M."/>
            <person name="Wang L."/>
            <person name="Mercier A."/>
            <person name="Li F."/>
            <person name="Yang H."/>
            <person name="Xiang J."/>
        </authorList>
    </citation>
    <scope>NUCLEOTIDE SEQUENCE [LARGE SCALE GENOMIC DNA]</scope>
    <source>
        <strain evidence="2">Shaxun</strain>
        <tissue evidence="2">Muscle</tissue>
    </source>
</reference>
<evidence type="ECO:0000313" key="2">
    <source>
        <dbReference type="EMBL" id="PIK54682.1"/>
    </source>
</evidence>
<dbReference type="AlphaFoldDB" id="A0A2G8L362"/>
<comment type="caution">
    <text evidence="2">The sequence shown here is derived from an EMBL/GenBank/DDBJ whole genome shotgun (WGS) entry which is preliminary data.</text>
</comment>
<dbReference type="Proteomes" id="UP000230750">
    <property type="component" value="Unassembled WGS sequence"/>
</dbReference>
<keyword evidence="3" id="KW-1185">Reference proteome</keyword>
<dbReference type="OrthoDB" id="10563811at2759"/>
<organism evidence="2 3">
    <name type="scientific">Stichopus japonicus</name>
    <name type="common">Sea cucumber</name>
    <dbReference type="NCBI Taxonomy" id="307972"/>
    <lineage>
        <taxon>Eukaryota</taxon>
        <taxon>Metazoa</taxon>
        <taxon>Echinodermata</taxon>
        <taxon>Eleutherozoa</taxon>
        <taxon>Echinozoa</taxon>
        <taxon>Holothuroidea</taxon>
        <taxon>Aspidochirotacea</taxon>
        <taxon>Aspidochirotida</taxon>
        <taxon>Stichopodidae</taxon>
        <taxon>Apostichopus</taxon>
    </lineage>
</organism>
<accession>A0A2G8L362</accession>
<proteinExistence type="predicted"/>
<evidence type="ECO:0000313" key="3">
    <source>
        <dbReference type="Proteomes" id="UP000230750"/>
    </source>
</evidence>
<feature type="region of interest" description="Disordered" evidence="1">
    <location>
        <begin position="50"/>
        <end position="72"/>
    </location>
</feature>
<gene>
    <name evidence="2" type="ORF">BSL78_08419</name>
</gene>